<reference evidence="2" key="1">
    <citation type="submission" date="2015-04" db="EMBL/GenBank/DDBJ databases">
        <title>The genome sequence of the plant pathogenic Rhizarian Plasmodiophora brassicae reveals insights in its biotrophic life cycle and the origin of chitin synthesis.</title>
        <authorList>
            <person name="Schwelm A."/>
            <person name="Fogelqvist J."/>
            <person name="Knaust A."/>
            <person name="Julke S."/>
            <person name="Lilja T."/>
            <person name="Dhandapani V."/>
            <person name="Bonilla-Rosso G."/>
            <person name="Karlsson M."/>
            <person name="Shevchenko A."/>
            <person name="Choi S.R."/>
            <person name="Kim H.G."/>
            <person name="Park J.Y."/>
            <person name="Lim Y.P."/>
            <person name="Ludwig-Muller J."/>
            <person name="Dixelius C."/>
        </authorList>
    </citation>
    <scope>NUCLEOTIDE SEQUENCE</scope>
    <source>
        <tissue evidence="2">Potato root galls</tissue>
    </source>
</reference>
<dbReference type="InterPro" id="IPR013761">
    <property type="entry name" value="SAM/pointed_sf"/>
</dbReference>
<feature type="domain" description="SAM" evidence="1">
    <location>
        <begin position="58"/>
        <end position="100"/>
    </location>
</feature>
<name>A0A0H5R238_9EUKA</name>
<dbReference type="AlphaFoldDB" id="A0A0H5R238"/>
<dbReference type="Gene3D" id="1.10.150.50">
    <property type="entry name" value="Transcription Factor, Ets-1"/>
    <property type="match status" value="1"/>
</dbReference>
<dbReference type="InterPro" id="IPR001660">
    <property type="entry name" value="SAM"/>
</dbReference>
<evidence type="ECO:0000259" key="1">
    <source>
        <dbReference type="Pfam" id="PF00536"/>
    </source>
</evidence>
<accession>A0A0H5R238</accession>
<dbReference type="SUPFAM" id="SSF47769">
    <property type="entry name" value="SAM/Pointed domain"/>
    <property type="match status" value="1"/>
</dbReference>
<protein>
    <recommendedName>
        <fullName evidence="1">SAM domain-containing protein</fullName>
    </recommendedName>
</protein>
<dbReference type="EMBL" id="HACM01001462">
    <property type="protein sequence ID" value="CRZ01904.1"/>
    <property type="molecule type" value="Transcribed_RNA"/>
</dbReference>
<sequence length="126" mass="14670">MKNFKMGRPIAMGSRHSELSAGIMAPNVGPDRFAYRFPEGRPHYSYRRPSCEGWVRPRFLEAFLTDAGLEQFTETFISEEINMDCLREITIDDLISIGMDADSRSLFISARRNLPRRLRARRRSRQ</sequence>
<dbReference type="CDD" id="cd09487">
    <property type="entry name" value="SAM_superfamily"/>
    <property type="match status" value="1"/>
</dbReference>
<proteinExistence type="predicted"/>
<dbReference type="Pfam" id="PF00536">
    <property type="entry name" value="SAM_1"/>
    <property type="match status" value="1"/>
</dbReference>
<organism evidence="2">
    <name type="scientific">Spongospora subterranea</name>
    <dbReference type="NCBI Taxonomy" id="70186"/>
    <lineage>
        <taxon>Eukaryota</taxon>
        <taxon>Sar</taxon>
        <taxon>Rhizaria</taxon>
        <taxon>Endomyxa</taxon>
        <taxon>Phytomyxea</taxon>
        <taxon>Plasmodiophorida</taxon>
        <taxon>Plasmodiophoridae</taxon>
        <taxon>Spongospora</taxon>
    </lineage>
</organism>
<evidence type="ECO:0000313" key="2">
    <source>
        <dbReference type="EMBL" id="CRZ01904.1"/>
    </source>
</evidence>